<dbReference type="EMBL" id="WTPX01000213">
    <property type="protein sequence ID" value="NNJ27831.1"/>
    <property type="molecule type" value="Genomic_DNA"/>
</dbReference>
<proteinExistence type="predicted"/>
<accession>A0ABX1VKA9</accession>
<dbReference type="Proteomes" id="UP000609651">
    <property type="component" value="Unassembled WGS sequence"/>
</dbReference>
<evidence type="ECO:0000313" key="2">
    <source>
        <dbReference type="Proteomes" id="UP000609651"/>
    </source>
</evidence>
<evidence type="ECO:0000313" key="1">
    <source>
        <dbReference type="EMBL" id="NNJ27831.1"/>
    </source>
</evidence>
<organism evidence="1 2">
    <name type="scientific">Alienimonas chondri</name>
    <dbReference type="NCBI Taxonomy" id="2681879"/>
    <lineage>
        <taxon>Bacteria</taxon>
        <taxon>Pseudomonadati</taxon>
        <taxon>Planctomycetota</taxon>
        <taxon>Planctomycetia</taxon>
        <taxon>Planctomycetales</taxon>
        <taxon>Planctomycetaceae</taxon>
        <taxon>Alienimonas</taxon>
    </lineage>
</organism>
<sequence>MADRDFTPHQQKAIKRYYDNRPAIDRTKLSELVTNLYLADPGKAEKMWDRAEDLMTRLEVPPARVKHVMGTRDVTALAKVVEELQ</sequence>
<dbReference type="RefSeq" id="WP_171189738.1">
    <property type="nucleotide sequence ID" value="NZ_WTPX01000213.1"/>
</dbReference>
<reference evidence="1 2" key="1">
    <citation type="journal article" date="2020" name="Syst. Appl. Microbiol.">
        <title>Alienimonas chondri sp. nov., a novel planctomycete isolated from the biofilm of the red alga Chondrus crispus.</title>
        <authorList>
            <person name="Vitorino I."/>
            <person name="Albuquerque L."/>
            <person name="Wiegand S."/>
            <person name="Kallscheuer N."/>
            <person name="da Costa M.S."/>
            <person name="Lobo-da-Cunha A."/>
            <person name="Jogler C."/>
            <person name="Lage O.M."/>
        </authorList>
    </citation>
    <scope>NUCLEOTIDE SEQUENCE [LARGE SCALE GENOMIC DNA]</scope>
    <source>
        <strain evidence="1 2">LzC2</strain>
    </source>
</reference>
<gene>
    <name evidence="1" type="ORF">LzC2_39400</name>
</gene>
<keyword evidence="2" id="KW-1185">Reference proteome</keyword>
<comment type="caution">
    <text evidence="1">The sequence shown here is derived from an EMBL/GenBank/DDBJ whole genome shotgun (WGS) entry which is preliminary data.</text>
</comment>
<name>A0ABX1VKA9_9PLAN</name>
<protein>
    <submittedName>
        <fullName evidence="1">Uncharacterized protein</fullName>
    </submittedName>
</protein>